<dbReference type="AlphaFoldDB" id="A0A1D1V1E0"/>
<reference evidence="2 3" key="1">
    <citation type="journal article" date="2016" name="Nat. Commun.">
        <title>Extremotolerant tardigrade genome and improved radiotolerance of human cultured cells by tardigrade-unique protein.</title>
        <authorList>
            <person name="Hashimoto T."/>
            <person name="Horikawa D.D."/>
            <person name="Saito Y."/>
            <person name="Kuwahara H."/>
            <person name="Kozuka-Hata H."/>
            <person name="Shin-I T."/>
            <person name="Minakuchi Y."/>
            <person name="Ohishi K."/>
            <person name="Motoyama A."/>
            <person name="Aizu T."/>
            <person name="Enomoto A."/>
            <person name="Kondo K."/>
            <person name="Tanaka S."/>
            <person name="Hara Y."/>
            <person name="Koshikawa S."/>
            <person name="Sagara H."/>
            <person name="Miura T."/>
            <person name="Yokobori S."/>
            <person name="Miyagawa K."/>
            <person name="Suzuki Y."/>
            <person name="Kubo T."/>
            <person name="Oyama M."/>
            <person name="Kohara Y."/>
            <person name="Fujiyama A."/>
            <person name="Arakawa K."/>
            <person name="Katayama T."/>
            <person name="Toyoda A."/>
            <person name="Kunieda T."/>
        </authorList>
    </citation>
    <scope>NUCLEOTIDE SEQUENCE [LARGE SCALE GENOMIC DNA]</scope>
    <source>
        <strain evidence="2 3">YOKOZUNA-1</strain>
    </source>
</reference>
<dbReference type="Proteomes" id="UP000186922">
    <property type="component" value="Unassembled WGS sequence"/>
</dbReference>
<feature type="region of interest" description="Disordered" evidence="1">
    <location>
        <begin position="1"/>
        <end position="52"/>
    </location>
</feature>
<organism evidence="2 3">
    <name type="scientific">Ramazzottius varieornatus</name>
    <name type="common">Water bear</name>
    <name type="synonym">Tardigrade</name>
    <dbReference type="NCBI Taxonomy" id="947166"/>
    <lineage>
        <taxon>Eukaryota</taxon>
        <taxon>Metazoa</taxon>
        <taxon>Ecdysozoa</taxon>
        <taxon>Tardigrada</taxon>
        <taxon>Eutardigrada</taxon>
        <taxon>Parachela</taxon>
        <taxon>Hypsibioidea</taxon>
        <taxon>Ramazzottiidae</taxon>
        <taxon>Ramazzottius</taxon>
    </lineage>
</organism>
<feature type="compositionally biased region" description="Polar residues" evidence="1">
    <location>
        <begin position="39"/>
        <end position="52"/>
    </location>
</feature>
<name>A0A1D1V1E0_RAMVA</name>
<proteinExistence type="predicted"/>
<dbReference type="EMBL" id="BDGG01000003">
    <property type="protein sequence ID" value="GAU95656.1"/>
    <property type="molecule type" value="Genomic_DNA"/>
</dbReference>
<accession>A0A1D1V1E0</accession>
<gene>
    <name evidence="2" type="primary">RvY_07239-1</name>
    <name evidence="2" type="synonym">RvY_07239.1</name>
    <name evidence="2" type="ORF">RvY_07239</name>
</gene>
<evidence type="ECO:0000313" key="2">
    <source>
        <dbReference type="EMBL" id="GAU95656.1"/>
    </source>
</evidence>
<sequence>MHTNRLAGYDSAQMFTNLQRKHPQSGAEQREDSREESAAEQTATKGARQMTTAMKVMMGQVEAHHNKLARNRRLASRRSTLHRQRFEPWT</sequence>
<comment type="caution">
    <text evidence="2">The sequence shown here is derived from an EMBL/GenBank/DDBJ whole genome shotgun (WGS) entry which is preliminary data.</text>
</comment>
<feature type="region of interest" description="Disordered" evidence="1">
    <location>
        <begin position="65"/>
        <end position="90"/>
    </location>
</feature>
<protein>
    <submittedName>
        <fullName evidence="2">Uncharacterized protein</fullName>
    </submittedName>
</protein>
<evidence type="ECO:0000313" key="3">
    <source>
        <dbReference type="Proteomes" id="UP000186922"/>
    </source>
</evidence>
<feature type="compositionally biased region" description="Basic residues" evidence="1">
    <location>
        <begin position="66"/>
        <end position="83"/>
    </location>
</feature>
<feature type="compositionally biased region" description="Basic and acidic residues" evidence="1">
    <location>
        <begin position="28"/>
        <end position="37"/>
    </location>
</feature>
<evidence type="ECO:0000256" key="1">
    <source>
        <dbReference type="SAM" id="MobiDB-lite"/>
    </source>
</evidence>
<keyword evidence="3" id="KW-1185">Reference proteome</keyword>